<dbReference type="EMBL" id="FZNR01000005">
    <property type="protein sequence ID" value="SNR73473.1"/>
    <property type="molecule type" value="Genomic_DNA"/>
</dbReference>
<proteinExistence type="predicted"/>
<keyword evidence="1" id="KW-0472">Membrane</keyword>
<keyword evidence="1" id="KW-0812">Transmembrane</keyword>
<keyword evidence="1" id="KW-1133">Transmembrane helix</keyword>
<keyword evidence="3" id="KW-1185">Reference proteome</keyword>
<protein>
    <submittedName>
        <fullName evidence="2">Uncharacterized protein</fullName>
    </submittedName>
</protein>
<sequence>MTWSDSGLNREATRVDRLPRYGIAVLVSFIWHFAAFAAVWLNTLVDREDTSCDDAPSFCFTAKDGAELLLMAGGVFLVSSMVVSLMTAAWLSRRIRSAVLAGTVAALVAGVVVIAILIALFLANILL</sequence>
<evidence type="ECO:0000256" key="1">
    <source>
        <dbReference type="SAM" id="Phobius"/>
    </source>
</evidence>
<evidence type="ECO:0000313" key="3">
    <source>
        <dbReference type="Proteomes" id="UP000198415"/>
    </source>
</evidence>
<dbReference type="AlphaFoldDB" id="A0A238YS93"/>
<dbReference type="RefSeq" id="WP_089293821.1">
    <property type="nucleotide sequence ID" value="NZ_BOMU01000035.1"/>
</dbReference>
<dbReference type="Proteomes" id="UP000198415">
    <property type="component" value="Unassembled WGS sequence"/>
</dbReference>
<reference evidence="2 3" key="1">
    <citation type="submission" date="2017-06" db="EMBL/GenBank/DDBJ databases">
        <authorList>
            <person name="Kim H.J."/>
            <person name="Triplett B.A."/>
        </authorList>
    </citation>
    <scope>NUCLEOTIDE SEQUENCE [LARGE SCALE GENOMIC DNA]</scope>
    <source>
        <strain evidence="2 3">DSM 43151</strain>
    </source>
</reference>
<gene>
    <name evidence="2" type="ORF">SAMN06264365_105107</name>
</gene>
<name>A0A238YS93_9ACTN</name>
<organism evidence="2 3">
    <name type="scientific">Actinoplanes regularis</name>
    <dbReference type="NCBI Taxonomy" id="52697"/>
    <lineage>
        <taxon>Bacteria</taxon>
        <taxon>Bacillati</taxon>
        <taxon>Actinomycetota</taxon>
        <taxon>Actinomycetes</taxon>
        <taxon>Micromonosporales</taxon>
        <taxon>Micromonosporaceae</taxon>
        <taxon>Actinoplanes</taxon>
    </lineage>
</organism>
<accession>A0A238YS93</accession>
<dbReference type="OrthoDB" id="3298834at2"/>
<feature type="transmembrane region" description="Helical" evidence="1">
    <location>
        <begin position="68"/>
        <end position="91"/>
    </location>
</feature>
<feature type="transmembrane region" description="Helical" evidence="1">
    <location>
        <begin position="21"/>
        <end position="41"/>
    </location>
</feature>
<feature type="transmembrane region" description="Helical" evidence="1">
    <location>
        <begin position="98"/>
        <end position="126"/>
    </location>
</feature>
<evidence type="ECO:0000313" key="2">
    <source>
        <dbReference type="EMBL" id="SNR73473.1"/>
    </source>
</evidence>